<dbReference type="PANTHER" id="PTHR20883">
    <property type="entry name" value="PHYTANOYL-COA DIOXYGENASE DOMAIN CONTAINING 1"/>
    <property type="match status" value="1"/>
</dbReference>
<keyword evidence="3" id="KW-1185">Reference proteome</keyword>
<evidence type="ECO:0000313" key="3">
    <source>
        <dbReference type="Proteomes" id="UP000001353"/>
    </source>
</evidence>
<evidence type="ECO:0000256" key="1">
    <source>
        <dbReference type="ARBA" id="ARBA00001954"/>
    </source>
</evidence>
<reference evidence="2 3" key="1">
    <citation type="journal article" date="2011" name="BMC Genomics">
        <title>Comparative genome analysis and genome-guided physiological analysis of Roseobacter litoralis.</title>
        <authorList>
            <person name="Kalhoefer D."/>
            <person name="Thole S."/>
            <person name="Voget S."/>
            <person name="Lehmann R."/>
            <person name="Liesegang H."/>
            <person name="Wollher A."/>
            <person name="Daniel R."/>
            <person name="Simon M."/>
            <person name="Brinkhoff T."/>
        </authorList>
    </citation>
    <scope>NUCLEOTIDE SEQUENCE [LARGE SCALE GENOMIC DNA]</scope>
    <source>
        <strain evidence="3">ATCC 49566 / DSM 6996 / JCM 21268 / NBRC 15278 / OCh 149</strain>
    </source>
</reference>
<dbReference type="InterPro" id="IPR008775">
    <property type="entry name" value="Phytyl_CoA_dOase-like"/>
</dbReference>
<organism evidence="2 3">
    <name type="scientific">Roseobacter litoralis (strain ATCC 49566 / DSM 6996 / JCM 21268 / NBRC 15278 / OCh 149)</name>
    <dbReference type="NCBI Taxonomy" id="391595"/>
    <lineage>
        <taxon>Bacteria</taxon>
        <taxon>Pseudomonadati</taxon>
        <taxon>Pseudomonadota</taxon>
        <taxon>Alphaproteobacteria</taxon>
        <taxon>Rhodobacterales</taxon>
        <taxon>Roseobacteraceae</taxon>
        <taxon>Roseobacter</taxon>
    </lineage>
</organism>
<comment type="cofactor">
    <cofactor evidence="1">
        <name>Fe(2+)</name>
        <dbReference type="ChEBI" id="CHEBI:29033"/>
    </cofactor>
</comment>
<dbReference type="HOGENOM" id="CLU_879640_0_0_5"/>
<dbReference type="Proteomes" id="UP000001353">
    <property type="component" value="Chromosome"/>
</dbReference>
<proteinExistence type="predicted"/>
<keyword evidence="2" id="KW-0560">Oxidoreductase</keyword>
<dbReference type="eggNOG" id="COG5285">
    <property type="taxonomic scope" value="Bacteria"/>
</dbReference>
<dbReference type="EMBL" id="CP002623">
    <property type="protein sequence ID" value="AEI95769.1"/>
    <property type="molecule type" value="Genomic_DNA"/>
</dbReference>
<accession>F7ZD08</accession>
<gene>
    <name evidence="2" type="ordered locus">RLO149_c038650</name>
</gene>
<keyword evidence="2" id="KW-0223">Dioxygenase</keyword>
<dbReference type="RefSeq" id="WP_013963651.1">
    <property type="nucleotide sequence ID" value="NC_015730.1"/>
</dbReference>
<sequence>MLTPAQIDDFETQGYLVVPDVVPIDVLNHVKAEYAALLDRLYAEWFEQGRVATPPDSLDFWGKLIEAYRAKCDYFQPLDISLPGDEISPDTPFHFGPAVFDLLTEPRLLDVAESLLGPELTSNPIQHVRLKPPATDLQSDEIRAHITATDWHQDRAVALEEADETRMVTVWIAVTDATIENGCLQVQAQTPDQDILPHCARTQTGIADGFVDEAKAIPLPIKAGGVVLFHPLTPHASLTNQTDAFRWSFDIRYNVTGEPTGRSHFPDFIARSRANPDSELRDWRVWKAMWENTRTKLSDAPHIPIHRWTSDAPFCA</sequence>
<dbReference type="AlphaFoldDB" id="F7ZD08"/>
<dbReference type="GO" id="GO:0016706">
    <property type="term" value="F:2-oxoglutarate-dependent dioxygenase activity"/>
    <property type="evidence" value="ECO:0007669"/>
    <property type="project" value="UniProtKB-ARBA"/>
</dbReference>
<dbReference type="SUPFAM" id="SSF51197">
    <property type="entry name" value="Clavaminate synthase-like"/>
    <property type="match status" value="1"/>
</dbReference>
<dbReference type="OrthoDB" id="2553118at2"/>
<dbReference type="Pfam" id="PF05721">
    <property type="entry name" value="PhyH"/>
    <property type="match status" value="1"/>
</dbReference>
<evidence type="ECO:0000313" key="2">
    <source>
        <dbReference type="EMBL" id="AEI95769.1"/>
    </source>
</evidence>
<name>F7ZD08_ROSLO</name>
<dbReference type="STRING" id="391595.RLO149_c038650"/>
<dbReference type="KEGG" id="rli:RLO149_c038650"/>
<dbReference type="PANTHER" id="PTHR20883:SF48">
    <property type="entry name" value="ECTOINE DIOXYGENASE"/>
    <property type="match status" value="1"/>
</dbReference>
<protein>
    <submittedName>
        <fullName evidence="2">Phytanoyl-CoA dioxygenase family protein</fullName>
    </submittedName>
</protein>
<dbReference type="Gene3D" id="2.60.120.620">
    <property type="entry name" value="q2cbj1_9rhob like domain"/>
    <property type="match status" value="1"/>
</dbReference>
<dbReference type="GO" id="GO:0005506">
    <property type="term" value="F:iron ion binding"/>
    <property type="evidence" value="ECO:0007669"/>
    <property type="project" value="UniProtKB-ARBA"/>
</dbReference>